<dbReference type="Pfam" id="PF00069">
    <property type="entry name" value="Pkinase"/>
    <property type="match status" value="1"/>
</dbReference>
<dbReference type="SUPFAM" id="SSF56112">
    <property type="entry name" value="Protein kinase-like (PK-like)"/>
    <property type="match status" value="1"/>
</dbReference>
<dbReference type="Gene3D" id="1.10.510.10">
    <property type="entry name" value="Transferase(Phosphotransferase) domain 1"/>
    <property type="match status" value="1"/>
</dbReference>
<keyword evidence="3" id="KW-1185">Reference proteome</keyword>
<proteinExistence type="predicted"/>
<comment type="caution">
    <text evidence="2">The sequence shown here is derived from an EMBL/GenBank/DDBJ whole genome shotgun (WGS) entry which is preliminary data.</text>
</comment>
<feature type="domain" description="Protein kinase" evidence="1">
    <location>
        <begin position="1"/>
        <end position="282"/>
    </location>
</feature>
<dbReference type="EMBL" id="CAJVPI010000390">
    <property type="protein sequence ID" value="CAG8528799.1"/>
    <property type="molecule type" value="Genomic_DNA"/>
</dbReference>
<dbReference type="OrthoDB" id="2379186at2759"/>
<feature type="non-terminal residue" evidence="2">
    <location>
        <position position="1"/>
    </location>
</feature>
<dbReference type="InterPro" id="IPR000719">
    <property type="entry name" value="Prot_kinase_dom"/>
</dbReference>
<dbReference type="AlphaFoldDB" id="A0A9N9AG17"/>
<dbReference type="Proteomes" id="UP000789739">
    <property type="component" value="Unassembled WGS sequence"/>
</dbReference>
<dbReference type="PROSITE" id="PS50011">
    <property type="entry name" value="PROTEIN_KINASE_DOM"/>
    <property type="match status" value="1"/>
</dbReference>
<gene>
    <name evidence="2" type="ORF">PBRASI_LOCUS4003</name>
</gene>
<name>A0A9N9AG17_9GLOM</name>
<dbReference type="GO" id="GO:0005524">
    <property type="term" value="F:ATP binding"/>
    <property type="evidence" value="ECO:0007669"/>
    <property type="project" value="InterPro"/>
</dbReference>
<protein>
    <submittedName>
        <fullName evidence="2">10385_t:CDS:1</fullName>
    </submittedName>
</protein>
<evidence type="ECO:0000259" key="1">
    <source>
        <dbReference type="PROSITE" id="PS50011"/>
    </source>
</evidence>
<reference evidence="2" key="1">
    <citation type="submission" date="2021-06" db="EMBL/GenBank/DDBJ databases">
        <authorList>
            <person name="Kallberg Y."/>
            <person name="Tangrot J."/>
            <person name="Rosling A."/>
        </authorList>
    </citation>
    <scope>NUCLEOTIDE SEQUENCE</scope>
    <source>
        <strain evidence="2">BR232B</strain>
    </source>
</reference>
<evidence type="ECO:0000313" key="3">
    <source>
        <dbReference type="Proteomes" id="UP000789739"/>
    </source>
</evidence>
<evidence type="ECO:0000313" key="2">
    <source>
        <dbReference type="EMBL" id="CAG8528799.1"/>
    </source>
</evidence>
<organism evidence="2 3">
    <name type="scientific">Paraglomus brasilianum</name>
    <dbReference type="NCBI Taxonomy" id="144538"/>
    <lineage>
        <taxon>Eukaryota</taxon>
        <taxon>Fungi</taxon>
        <taxon>Fungi incertae sedis</taxon>
        <taxon>Mucoromycota</taxon>
        <taxon>Glomeromycotina</taxon>
        <taxon>Glomeromycetes</taxon>
        <taxon>Paraglomerales</taxon>
        <taxon>Paraglomeraceae</taxon>
        <taxon>Paraglomus</taxon>
    </lineage>
</organism>
<dbReference type="GO" id="GO:0004672">
    <property type="term" value="F:protein kinase activity"/>
    <property type="evidence" value="ECO:0007669"/>
    <property type="project" value="InterPro"/>
</dbReference>
<sequence length="282" mass="31999">YYAFGAQVTLVAICPPSKDGDKHPVVVDIVKSDLRQELVGIRNAPEFIPITRDSKTIEVCGTNVKKTYMGPDCWLHVEQLRAVYEKLERKKVPNVDYLISSTIIQQKHCAVVYLGPRGEDVCPKSMIELLDAVYCVLQALLIMHGGNDPIFHRDIRWANIIKLPSLSNERSKWMLIDWDEAAGLYNKAALHLSEENHAPEVFKDNHGEEVDVWAVGRLITDAKRWIFDVPNEIYSFGIRLQSSNRPGTKVAFEEALLLLTKYTDTGTVPSNERSGYINFMHM</sequence>
<accession>A0A9N9AG17</accession>
<dbReference type="InterPro" id="IPR011009">
    <property type="entry name" value="Kinase-like_dom_sf"/>
</dbReference>